<evidence type="ECO:0000313" key="1">
    <source>
        <dbReference type="EMBL" id="GAA2284162.1"/>
    </source>
</evidence>
<dbReference type="Proteomes" id="UP001500305">
    <property type="component" value="Unassembled WGS sequence"/>
</dbReference>
<reference evidence="1 2" key="1">
    <citation type="journal article" date="2019" name="Int. J. Syst. Evol. Microbiol.">
        <title>The Global Catalogue of Microorganisms (GCM) 10K type strain sequencing project: providing services to taxonomists for standard genome sequencing and annotation.</title>
        <authorList>
            <consortium name="The Broad Institute Genomics Platform"/>
            <consortium name="The Broad Institute Genome Sequencing Center for Infectious Disease"/>
            <person name="Wu L."/>
            <person name="Ma J."/>
        </authorList>
    </citation>
    <scope>NUCLEOTIDE SEQUENCE [LARGE SCALE GENOMIC DNA]</scope>
    <source>
        <strain evidence="1 2">JCM 7356</strain>
    </source>
</reference>
<dbReference type="EMBL" id="BAAATR010000141">
    <property type="protein sequence ID" value="GAA2284162.1"/>
    <property type="molecule type" value="Genomic_DNA"/>
</dbReference>
<protein>
    <recommendedName>
        <fullName evidence="3">Transglycosylase SLT domain-containing protein</fullName>
    </recommendedName>
</protein>
<organism evidence="1 2">
    <name type="scientific">Kitasatospora cystarginea</name>
    <dbReference type="NCBI Taxonomy" id="58350"/>
    <lineage>
        <taxon>Bacteria</taxon>
        <taxon>Bacillati</taxon>
        <taxon>Actinomycetota</taxon>
        <taxon>Actinomycetes</taxon>
        <taxon>Kitasatosporales</taxon>
        <taxon>Streptomycetaceae</taxon>
        <taxon>Kitasatospora</taxon>
    </lineage>
</organism>
<name>A0ABN3F444_9ACTN</name>
<keyword evidence="2" id="KW-1185">Reference proteome</keyword>
<sequence>MVELHILDGIPEAERGNGYGSCGLPQVLSSALKADIDPIDPTGSQAAAMIVRSKTDHPKHGFPIGPCDSCKVLTKHYGLDFLTDDGK</sequence>
<gene>
    <name evidence="1" type="ORF">GCM10010430_81370</name>
</gene>
<evidence type="ECO:0000313" key="2">
    <source>
        <dbReference type="Proteomes" id="UP001500305"/>
    </source>
</evidence>
<proteinExistence type="predicted"/>
<accession>A0ABN3F444</accession>
<evidence type="ECO:0008006" key="3">
    <source>
        <dbReference type="Google" id="ProtNLM"/>
    </source>
</evidence>
<comment type="caution">
    <text evidence="1">The sequence shown here is derived from an EMBL/GenBank/DDBJ whole genome shotgun (WGS) entry which is preliminary data.</text>
</comment>